<reference evidence="2 3" key="1">
    <citation type="submission" date="2019-06" db="EMBL/GenBank/DDBJ databases">
        <title>Wine fermentation using esterase from Monascus purpureus.</title>
        <authorList>
            <person name="Geng C."/>
            <person name="Zhang Y."/>
        </authorList>
    </citation>
    <scope>NUCLEOTIDE SEQUENCE [LARGE SCALE GENOMIC DNA]</scope>
    <source>
        <strain evidence="2">HQ1</strain>
    </source>
</reference>
<dbReference type="EMBL" id="VIFY01000088">
    <property type="protein sequence ID" value="TQB71116.1"/>
    <property type="molecule type" value="Genomic_DNA"/>
</dbReference>
<evidence type="ECO:0000313" key="2">
    <source>
        <dbReference type="EMBL" id="TQB71116.1"/>
    </source>
</evidence>
<protein>
    <recommendedName>
        <fullName evidence="1">Hypervirulence associated protein TUDOR domain-containing protein</fullName>
    </recommendedName>
</protein>
<feature type="domain" description="Hypervirulence associated protein TUDOR" evidence="1">
    <location>
        <begin position="22"/>
        <end position="69"/>
    </location>
</feature>
<dbReference type="Pfam" id="PF11160">
    <property type="entry name" value="Hva1_TUDOR"/>
    <property type="match status" value="1"/>
</dbReference>
<sequence length="77" mass="8802">MTQYRQGQIVRFRPVAARTPQGHGEEDIGTITQVLVQTGNAQNRNTDVTEDDPRYEIQNRRGKKSVIMEMDIVGEEK</sequence>
<dbReference type="Proteomes" id="UP000319663">
    <property type="component" value="Unassembled WGS sequence"/>
</dbReference>
<dbReference type="AlphaFoldDB" id="A0A507QRA3"/>
<name>A0A507QRA3_MONPU</name>
<evidence type="ECO:0000313" key="3">
    <source>
        <dbReference type="Proteomes" id="UP000319663"/>
    </source>
</evidence>
<gene>
    <name evidence="2" type="ORF">MPDQ_007772</name>
</gene>
<evidence type="ECO:0000259" key="1">
    <source>
        <dbReference type="Pfam" id="PF11160"/>
    </source>
</evidence>
<proteinExistence type="predicted"/>
<comment type="caution">
    <text evidence="2">The sequence shown here is derived from an EMBL/GenBank/DDBJ whole genome shotgun (WGS) entry which is preliminary data.</text>
</comment>
<keyword evidence="3" id="KW-1185">Reference proteome</keyword>
<dbReference type="InterPro" id="IPR021331">
    <property type="entry name" value="Hva1_TUDOR"/>
</dbReference>
<accession>A0A507QRA3</accession>
<organism evidence="2 3">
    <name type="scientific">Monascus purpureus</name>
    <name type="common">Red mold</name>
    <name type="synonym">Monascus anka</name>
    <dbReference type="NCBI Taxonomy" id="5098"/>
    <lineage>
        <taxon>Eukaryota</taxon>
        <taxon>Fungi</taxon>
        <taxon>Dikarya</taxon>
        <taxon>Ascomycota</taxon>
        <taxon>Pezizomycotina</taxon>
        <taxon>Eurotiomycetes</taxon>
        <taxon>Eurotiomycetidae</taxon>
        <taxon>Eurotiales</taxon>
        <taxon>Aspergillaceae</taxon>
        <taxon>Monascus</taxon>
    </lineage>
</organism>